<name>A0A088DAE2_MESEU</name>
<keyword evidence="4" id="KW-0406">Ion transport</keyword>
<keyword evidence="4" id="KW-0813">Transport</keyword>
<evidence type="ECO:0000256" key="3">
    <source>
        <dbReference type="SAM" id="SignalP"/>
    </source>
</evidence>
<dbReference type="GO" id="GO:0008200">
    <property type="term" value="F:ion channel inhibitor activity"/>
    <property type="evidence" value="ECO:0007669"/>
    <property type="project" value="InterPro"/>
</dbReference>
<dbReference type="GO" id="GO:0005576">
    <property type="term" value="C:extracellular region"/>
    <property type="evidence" value="ECO:0007669"/>
    <property type="project" value="UniProtKB-SubCell"/>
</dbReference>
<dbReference type="InterPro" id="IPR001947">
    <property type="entry name" value="Scorpion_toxinS_K_inh"/>
</dbReference>
<keyword evidence="3" id="KW-0732">Signal</keyword>
<keyword evidence="4" id="KW-0407">Ion channel</keyword>
<dbReference type="SMR" id="A0A088DAE2"/>
<feature type="signal peptide" evidence="3">
    <location>
        <begin position="1"/>
        <end position="19"/>
    </location>
</feature>
<feature type="chain" id="PRO_5001836561" evidence="3">
    <location>
        <begin position="20"/>
        <end position="58"/>
    </location>
</feature>
<proteinExistence type="evidence at transcript level"/>
<dbReference type="EMBL" id="KF612520">
    <property type="protein sequence ID" value="AIL48778.1"/>
    <property type="molecule type" value="mRNA"/>
</dbReference>
<dbReference type="CDD" id="cd21805">
    <property type="entry name" value="DEFL_BmBKTx1-like"/>
    <property type="match status" value="1"/>
</dbReference>
<dbReference type="Pfam" id="PF00451">
    <property type="entry name" value="Toxin_2"/>
    <property type="match status" value="1"/>
</dbReference>
<keyword evidence="2" id="KW-0964">Secreted</keyword>
<protein>
    <submittedName>
        <fullName evidence="4">Potassium channel blocker pMeKTx4-1</fullName>
    </submittedName>
</protein>
<evidence type="ECO:0000256" key="2">
    <source>
        <dbReference type="ARBA" id="ARBA00022525"/>
    </source>
</evidence>
<dbReference type="InterPro" id="IPR036574">
    <property type="entry name" value="Scorpion_toxin-like_sf"/>
</dbReference>
<sequence>MSRIFTIILIVFALNIIISLSNFKIEAAACYSSDCRVKCVAMGFSSGKCINSKCKCYK</sequence>
<evidence type="ECO:0000313" key="4">
    <source>
        <dbReference type="EMBL" id="AIL48778.1"/>
    </source>
</evidence>
<organism evidence="4">
    <name type="scientific">Mesobuthus eupeus</name>
    <name type="common">Lesser Asian scorpion</name>
    <name type="synonym">Buthus eupeus</name>
    <dbReference type="NCBI Taxonomy" id="34648"/>
    <lineage>
        <taxon>Eukaryota</taxon>
        <taxon>Metazoa</taxon>
        <taxon>Ecdysozoa</taxon>
        <taxon>Arthropoda</taxon>
        <taxon>Chelicerata</taxon>
        <taxon>Arachnida</taxon>
        <taxon>Scorpiones</taxon>
        <taxon>Buthida</taxon>
        <taxon>Buthoidea</taxon>
        <taxon>Buthidae</taxon>
        <taxon>Mesobuthus</taxon>
    </lineage>
</organism>
<dbReference type="GO" id="GO:0034220">
    <property type="term" value="P:monoatomic ion transmembrane transport"/>
    <property type="evidence" value="ECO:0007669"/>
    <property type="project" value="UniProtKB-KW"/>
</dbReference>
<evidence type="ECO:0000256" key="1">
    <source>
        <dbReference type="ARBA" id="ARBA00004613"/>
    </source>
</evidence>
<dbReference type="AlphaFoldDB" id="A0A088DAE2"/>
<dbReference type="PROSITE" id="PS01138">
    <property type="entry name" value="SCORP_SHORT_TOXIN"/>
    <property type="match status" value="1"/>
</dbReference>
<dbReference type="SUPFAM" id="SSF57095">
    <property type="entry name" value="Scorpion toxin-like"/>
    <property type="match status" value="1"/>
</dbReference>
<reference evidence="4" key="1">
    <citation type="submission" date="2013-09" db="EMBL/GenBank/DDBJ databases">
        <title>Variability of potassium channel blockers in Mesobuthus eupeus.</title>
        <authorList>
            <person name="Kuzmenkov A.I."/>
            <person name="Vassilevski A.A."/>
            <person name="Grishin E.V."/>
        </authorList>
    </citation>
    <scope>NUCLEOTIDE SEQUENCE</scope>
</reference>
<dbReference type="Gene3D" id="3.30.30.10">
    <property type="entry name" value="Knottin, scorpion toxin-like"/>
    <property type="match status" value="1"/>
</dbReference>
<accession>A0A088DAE2</accession>
<comment type="subcellular location">
    <subcellularLocation>
        <location evidence="1">Secreted</location>
    </subcellularLocation>
</comment>